<keyword evidence="5" id="KW-1185">Reference proteome</keyword>
<keyword evidence="4" id="KW-0378">Hydrolase</keyword>
<dbReference type="InterPro" id="IPR002616">
    <property type="entry name" value="tRNA_ribo_trans-like"/>
</dbReference>
<feature type="compositionally biased region" description="Polar residues" evidence="1">
    <location>
        <begin position="1126"/>
        <end position="1136"/>
    </location>
</feature>
<feature type="region of interest" description="Disordered" evidence="1">
    <location>
        <begin position="979"/>
        <end position="1390"/>
    </location>
</feature>
<evidence type="ECO:0000259" key="3">
    <source>
        <dbReference type="Pfam" id="PF01702"/>
    </source>
</evidence>
<dbReference type="Proteomes" id="UP001172684">
    <property type="component" value="Unassembled WGS sequence"/>
</dbReference>
<feature type="compositionally biased region" description="Basic and acidic residues" evidence="1">
    <location>
        <begin position="992"/>
        <end position="1001"/>
    </location>
</feature>
<dbReference type="InterPro" id="IPR000286">
    <property type="entry name" value="HDACs"/>
</dbReference>
<accession>A0ABQ9P501</accession>
<gene>
    <name evidence="4" type="primary">HOS3</name>
    <name evidence="4" type="ORF">H2201_000042</name>
</gene>
<feature type="compositionally biased region" description="Pro residues" evidence="1">
    <location>
        <begin position="1274"/>
        <end position="1297"/>
    </location>
</feature>
<dbReference type="Pfam" id="PF00850">
    <property type="entry name" value="Hist_deacetyl"/>
    <property type="match status" value="1"/>
</dbReference>
<dbReference type="Pfam" id="PF01702">
    <property type="entry name" value="TGT"/>
    <property type="match status" value="1"/>
</dbReference>
<dbReference type="InterPro" id="IPR037138">
    <property type="entry name" value="His_deacetylse_dom_sf"/>
</dbReference>
<feature type="compositionally biased region" description="Low complexity" evidence="1">
    <location>
        <begin position="1253"/>
        <end position="1268"/>
    </location>
</feature>
<dbReference type="PRINTS" id="PR01270">
    <property type="entry name" value="HDASUPER"/>
</dbReference>
<proteinExistence type="predicted"/>
<dbReference type="PANTHER" id="PTHR47558:SF1">
    <property type="entry name" value="HISTONE DEACETYLASE HOS3"/>
    <property type="match status" value="1"/>
</dbReference>
<feature type="compositionally biased region" description="Low complexity" evidence="1">
    <location>
        <begin position="1298"/>
        <end position="1307"/>
    </location>
</feature>
<feature type="compositionally biased region" description="Low complexity" evidence="1">
    <location>
        <begin position="1319"/>
        <end position="1336"/>
    </location>
</feature>
<feature type="compositionally biased region" description="Polar residues" evidence="1">
    <location>
        <begin position="1074"/>
        <end position="1085"/>
    </location>
</feature>
<dbReference type="GO" id="GO:0141221">
    <property type="term" value="F:histone deacetylase activity, hydrolytic mechanism"/>
    <property type="evidence" value="ECO:0007669"/>
    <property type="project" value="UniProtKB-EC"/>
</dbReference>
<dbReference type="PANTHER" id="PTHR47558">
    <property type="entry name" value="HISTONE DEACETYLASE HOS3"/>
    <property type="match status" value="1"/>
</dbReference>
<name>A0ABQ9P501_9PEZI</name>
<evidence type="ECO:0000259" key="2">
    <source>
        <dbReference type="Pfam" id="PF00850"/>
    </source>
</evidence>
<feature type="compositionally biased region" description="Basic and acidic residues" evidence="1">
    <location>
        <begin position="1171"/>
        <end position="1189"/>
    </location>
</feature>
<feature type="domain" description="Histone deacetylase" evidence="2">
    <location>
        <begin position="546"/>
        <end position="876"/>
    </location>
</feature>
<dbReference type="NCBIfam" id="TIGR00449">
    <property type="entry name" value="tgt_general"/>
    <property type="match status" value="1"/>
</dbReference>
<dbReference type="Gene3D" id="3.40.800.20">
    <property type="entry name" value="Histone deacetylase domain"/>
    <property type="match status" value="1"/>
</dbReference>
<feature type="compositionally biased region" description="Low complexity" evidence="1">
    <location>
        <begin position="1193"/>
        <end position="1216"/>
    </location>
</feature>
<dbReference type="SUPFAM" id="SSF52768">
    <property type="entry name" value="Arginase/deacetylase"/>
    <property type="match status" value="1"/>
</dbReference>
<sequence>MLTGADSGGFQMVSLLKLSKVTEEGVRFLSPHDGSPMLLTPEHSISLQNSIGSDIIMQLDDVIATTSPDHARIEEAMKRSVRWLDRCIAAHKKPEVQNLFCIIQGGLDLELRRQCCVEMVARDTPGIAIGGLSGGEAKDAYCKVVDTCTGLLPEKKPRYVMGVGYPEDLVVSIALGADMFDCVWPTRTARFGNAITSSGTLNLRHSSYAADFSPVEEGCPCVCCRPPEQGGLGITRAYIYHVAAKETAGAHLLSMHNVHYLLTLMKSARTAIIEDRYPAFVKGFFAKLYPDRSKYPEWAVMALKGVGVDFNDNTKQLQITQGISHAAPNCDNGRRPAICARRALSTHHQQCPPALKLPKQTVAQHRLYNTATAVPWAKIAETTITNLLEQSESRSPNERFSGTRKEVFHELVEEWQASASPDHKALPVAQAEMARAEPVTAASVAREYFRRELAQHEEGLRDPPSTVVILHDSCYGHRYSRPKTSKANLSMIVERPERIRAGVLGISAAYVRLGERHAGGRYAPHPHNALPSTLPFCIRRTARSIDINSSPVTNVHGTSWMAELKEMCASAEGKLATTGKELVRDEEGQPGKDRLHEGDLYLCPESLGAFQGALGGVFDGVDAVFSGDSGGKHAFVCIRPPGHHCSADFPSGFCWLNNVHVGIEYAAQAYGLTHAAIIDFDLHHGDGSQAITWERNARNAKMPKNTPAHKRPSIGYFSLHDINSYPCEYGDEEKVQNASLCIENAHNQTIWNVHLQPWKAEAEFWELYETRYSVLIDKARAFLRNQTQRVLSSPNRPQPKAAIFLSAGFDASEWESEGMQRHKVNVPTEFYARFTRDVVRMAKDVDTGVDNRIVSVLEGGYSDRALASGIISHLSGLAENSESGQGDKTEWWHSSCLTALEGLVNPSAPAAAKKLKNGPPSTFFSTTQSFSAKVVDPSKLSRSISGTLRTTPPRSLTPPPPDVDWATAAHELSKLLIPTDRQTRSCLPEELSEPKVKKERQSIAVLPPDPSGRQLRDRKSKMPSYTAPASDDEALPLQPAAKDTSRRKTMAVLPLDEPEPVQASSRVPSRRLSVASTISSTNGDRSTPPLPVNRTARPAPPNMQVKKVRAPGKAQVEKPPVPVRQPSVSLDPSENATKPKLPQTLENQTSHENDGMDQLASKLKRITIKVPPKEEYEARRQQREADAAKKAVAKPATRKAPPPKTTKAAASKASKAGQTLVVEGNGNSGEAAPYVNPTLPQTLDPSADHATHDTTSTSAATLTASATANHGVNPPAPANATPAPPTASPLPPTPASPPTSSTAAPRAPEAPPSDVLQVATTATATTTDSIPPTTSPLRPATPPPQATQFIPYVPHPSNTPQHHPATPAQPLRWLPPNSDAEATGGGVVSPGRKQKALPVFSADGVIPFGTALVPSAVQGSNGAAMGAGQRGSERSGVGVDGKGGKREEGGIWEVPDTPVR</sequence>
<evidence type="ECO:0000256" key="1">
    <source>
        <dbReference type="SAM" id="MobiDB-lite"/>
    </source>
</evidence>
<feature type="region of interest" description="Disordered" evidence="1">
    <location>
        <begin position="1420"/>
        <end position="1460"/>
    </location>
</feature>
<comment type="caution">
    <text evidence="4">The sequence shown here is derived from an EMBL/GenBank/DDBJ whole genome shotgun (WGS) entry which is preliminary data.</text>
</comment>
<dbReference type="InterPro" id="IPR053244">
    <property type="entry name" value="HDAC_HD_type_1"/>
</dbReference>
<dbReference type="EMBL" id="JAPDRL010000001">
    <property type="protein sequence ID" value="KAJ9669659.1"/>
    <property type="molecule type" value="Genomic_DNA"/>
</dbReference>
<dbReference type="CDD" id="cd09998">
    <property type="entry name" value="HDAC_Hos3"/>
    <property type="match status" value="1"/>
</dbReference>
<organism evidence="4 5">
    <name type="scientific">Coniosporium apollinis</name>
    <dbReference type="NCBI Taxonomy" id="61459"/>
    <lineage>
        <taxon>Eukaryota</taxon>
        <taxon>Fungi</taxon>
        <taxon>Dikarya</taxon>
        <taxon>Ascomycota</taxon>
        <taxon>Pezizomycotina</taxon>
        <taxon>Dothideomycetes</taxon>
        <taxon>Dothideomycetes incertae sedis</taxon>
        <taxon>Coniosporium</taxon>
    </lineage>
</organism>
<evidence type="ECO:0000313" key="5">
    <source>
        <dbReference type="Proteomes" id="UP001172684"/>
    </source>
</evidence>
<evidence type="ECO:0000313" key="4">
    <source>
        <dbReference type="EMBL" id="KAJ9669659.1"/>
    </source>
</evidence>
<dbReference type="InterPro" id="IPR023801">
    <property type="entry name" value="His_deacetylse_dom"/>
</dbReference>
<dbReference type="InterPro" id="IPR023696">
    <property type="entry name" value="Ureohydrolase_dom_sf"/>
</dbReference>
<dbReference type="InterPro" id="IPR036511">
    <property type="entry name" value="TGT-like_sf"/>
</dbReference>
<dbReference type="SUPFAM" id="SSF51713">
    <property type="entry name" value="tRNA-guanine transglycosylase"/>
    <property type="match status" value="1"/>
</dbReference>
<protein>
    <submittedName>
        <fullName evidence="4">Histone deacetylase</fullName>
        <ecNumber evidence="4">3.5.1.98</ecNumber>
    </submittedName>
</protein>
<dbReference type="EC" id="3.5.1.98" evidence="4"/>
<dbReference type="Gene3D" id="3.20.20.105">
    <property type="entry name" value="Queuine tRNA-ribosyltransferase-like"/>
    <property type="match status" value="1"/>
</dbReference>
<feature type="domain" description="tRNA-guanine(15) transglycosylase-like" evidence="3">
    <location>
        <begin position="6"/>
        <end position="288"/>
    </location>
</feature>
<reference evidence="4" key="1">
    <citation type="submission" date="2022-10" db="EMBL/GenBank/DDBJ databases">
        <title>Culturing micro-colonial fungi from biological soil crusts in the Mojave desert and describing Neophaeococcomyces mojavensis, and introducing the new genera and species Taxawa tesnikishii.</title>
        <authorList>
            <person name="Kurbessoian T."/>
            <person name="Stajich J.E."/>
        </authorList>
    </citation>
    <scope>NUCLEOTIDE SEQUENCE</scope>
    <source>
        <strain evidence="4">TK_1</strain>
    </source>
</reference>